<evidence type="ECO:0000313" key="7">
    <source>
        <dbReference type="EMBL" id="MBE7700596.1"/>
    </source>
</evidence>
<evidence type="ECO:0000256" key="3">
    <source>
        <dbReference type="ARBA" id="ARBA00022832"/>
    </source>
</evidence>
<comment type="similarity">
    <text evidence="1">Belongs to the ATP-dependent AMP-binding enzyme family.</text>
</comment>
<keyword evidence="3" id="KW-0276">Fatty acid metabolism</keyword>
<comment type="caution">
    <text evidence="7">The sequence shown here is derived from an EMBL/GenBank/DDBJ whole genome shotgun (WGS) entry which is preliminary data.</text>
</comment>
<feature type="domain" description="AMP-dependent synthetase/ligase" evidence="6">
    <location>
        <begin position="25"/>
        <end position="427"/>
    </location>
</feature>
<keyword evidence="8" id="KW-1185">Reference proteome</keyword>
<dbReference type="Proteomes" id="UP000822993">
    <property type="component" value="Unassembled WGS sequence"/>
</dbReference>
<proteinExistence type="inferred from homology"/>
<evidence type="ECO:0000256" key="2">
    <source>
        <dbReference type="ARBA" id="ARBA00022598"/>
    </source>
</evidence>
<keyword evidence="2 7" id="KW-0436">Ligase</keyword>
<evidence type="ECO:0000256" key="5">
    <source>
        <dbReference type="ARBA" id="ARBA00032875"/>
    </source>
</evidence>
<evidence type="ECO:0000313" key="8">
    <source>
        <dbReference type="Proteomes" id="UP000822993"/>
    </source>
</evidence>
<evidence type="ECO:0000259" key="6">
    <source>
        <dbReference type="Pfam" id="PF00501"/>
    </source>
</evidence>
<protein>
    <recommendedName>
        <fullName evidence="5">Acyl-CoA synthetase</fullName>
    </recommendedName>
</protein>
<dbReference type="RefSeq" id="WP_193719869.1">
    <property type="nucleotide sequence ID" value="NZ_JACSPN010000011.1"/>
</dbReference>
<dbReference type="PANTHER" id="PTHR43272">
    <property type="entry name" value="LONG-CHAIN-FATTY-ACID--COA LIGASE"/>
    <property type="match status" value="1"/>
</dbReference>
<dbReference type="EMBL" id="JACSPN010000011">
    <property type="protein sequence ID" value="MBE7700596.1"/>
    <property type="molecule type" value="Genomic_DNA"/>
</dbReference>
<name>A0A9D5UCN2_9CELL</name>
<gene>
    <name evidence="7" type="ORF">H9623_09790</name>
</gene>
<dbReference type="Gene3D" id="3.40.50.12780">
    <property type="entry name" value="N-terminal domain of ligase-like"/>
    <property type="match status" value="1"/>
</dbReference>
<dbReference type="PROSITE" id="PS00455">
    <property type="entry name" value="AMP_BINDING"/>
    <property type="match status" value="1"/>
</dbReference>
<dbReference type="SUPFAM" id="SSF56801">
    <property type="entry name" value="Acetyl-CoA synthetase-like"/>
    <property type="match status" value="1"/>
</dbReference>
<accession>A0A9D5UCN2</accession>
<dbReference type="InterPro" id="IPR020845">
    <property type="entry name" value="AMP-binding_CS"/>
</dbReference>
<dbReference type="Pfam" id="PF23562">
    <property type="entry name" value="AMP-binding_C_3"/>
    <property type="match status" value="1"/>
</dbReference>
<dbReference type="InterPro" id="IPR000873">
    <property type="entry name" value="AMP-dep_synth/lig_dom"/>
</dbReference>
<dbReference type="InterPro" id="IPR042099">
    <property type="entry name" value="ANL_N_sf"/>
</dbReference>
<evidence type="ECO:0000256" key="1">
    <source>
        <dbReference type="ARBA" id="ARBA00006432"/>
    </source>
</evidence>
<dbReference type="CDD" id="cd05907">
    <property type="entry name" value="VL_LC_FACS_like"/>
    <property type="match status" value="1"/>
</dbReference>
<organism evidence="7 8">
    <name type="scientific">Oerskovia douganii</name>
    <dbReference type="NCBI Taxonomy" id="2762210"/>
    <lineage>
        <taxon>Bacteria</taxon>
        <taxon>Bacillati</taxon>
        <taxon>Actinomycetota</taxon>
        <taxon>Actinomycetes</taxon>
        <taxon>Micrococcales</taxon>
        <taxon>Cellulomonadaceae</taxon>
        <taxon>Oerskovia</taxon>
    </lineage>
</organism>
<dbReference type="GO" id="GO:0004467">
    <property type="term" value="F:long-chain fatty acid-CoA ligase activity"/>
    <property type="evidence" value="ECO:0007669"/>
    <property type="project" value="TreeGrafter"/>
</dbReference>
<dbReference type="AlphaFoldDB" id="A0A9D5UCN2"/>
<dbReference type="PANTHER" id="PTHR43272:SF32">
    <property type="entry name" value="AMP-DEPENDENT SYNTHETASE_LIGASE DOMAIN-CONTAINING PROTEIN"/>
    <property type="match status" value="1"/>
</dbReference>
<reference evidence="7 8" key="1">
    <citation type="submission" date="2020-08" db="EMBL/GenBank/DDBJ databases">
        <title>A Genomic Blueprint of the Chicken Gut Microbiome.</title>
        <authorList>
            <person name="Gilroy R."/>
            <person name="Ravi A."/>
            <person name="Getino M."/>
            <person name="Pursley I."/>
            <person name="Horton D.L."/>
            <person name="Alikhan N.-F."/>
            <person name="Baker D."/>
            <person name="Gharbi K."/>
            <person name="Hall N."/>
            <person name="Watson M."/>
            <person name="Adriaenssens E.M."/>
            <person name="Foster-Nyarko E."/>
            <person name="Jarju S."/>
            <person name="Secka A."/>
            <person name="Antonio M."/>
            <person name="Oren A."/>
            <person name="Chaudhuri R."/>
            <person name="La Ragione R.M."/>
            <person name="Hildebrand F."/>
            <person name="Pallen M.J."/>
        </authorList>
    </citation>
    <scope>NUCLEOTIDE SEQUENCE [LARGE SCALE GENOMIC DNA]</scope>
    <source>
        <strain evidence="7 8">Sa1BUA8</strain>
    </source>
</reference>
<keyword evidence="4" id="KW-0443">Lipid metabolism</keyword>
<dbReference type="GO" id="GO:0016020">
    <property type="term" value="C:membrane"/>
    <property type="evidence" value="ECO:0007669"/>
    <property type="project" value="TreeGrafter"/>
</dbReference>
<evidence type="ECO:0000256" key="4">
    <source>
        <dbReference type="ARBA" id="ARBA00023098"/>
    </source>
</evidence>
<sequence>MDEFSAPRIIDVDPLDNLNDLFATRVAAGPDLPMVEVKSGPGAPWKALSAREVDADVVAVAKGLVALGVEPGEHVGIMSRTRYEWTLLDWATWAAGAVPVPLYETSSAEQVHWILSDAGVKLLVVESAAHAATVEEVRGQAPELRDVFVIDDGGIAALKEAGKDVGDDEIARRRGLANLEDVATIIYTSGTTGRPKGAELTHENFYSLTVNAVEALPEVFAEPNGRTLLFMPLAHVFARFIGVLVVAGGTVLGHTPDTKTLLEDLGEFKPTYILSVPRVFEKVYNSSEQKAAAGGKVKIFHWAAATAIAWSRALDEPKGPGLGLKIQHKVADALVYKKLRAALGGQTKWAVSGGAPLGERLGHFYRGIGVRILEGYGLTETTAPTSVNRPSATKIGTVGPQLPGCAARIAEDGEILLKGHHVFRGYHNNPQATADAFVDGWFRTGDLGSLDADGFLRITGRKKEIIVTAGGKNVAPAVLEDRIRAHALVSQCVVVGDGQPFIGALMTLDPEGLPGWLAMHGKDPMSVAAAVLDVDVLAALDAAVDRANKAVSRAESIRKFTLLTTDFTVENGYLTPSLKVKRNVVLTDFSVEVDAIYAGVPAQ</sequence>
<dbReference type="Pfam" id="PF00501">
    <property type="entry name" value="AMP-binding"/>
    <property type="match status" value="1"/>
</dbReference>